<dbReference type="GO" id="GO:0016705">
    <property type="term" value="F:oxidoreductase activity, acting on paired donors, with incorporation or reduction of molecular oxygen"/>
    <property type="evidence" value="ECO:0007669"/>
    <property type="project" value="InterPro"/>
</dbReference>
<organism evidence="4 5">
    <name type="scientific">Digitaria exilis</name>
    <dbReference type="NCBI Taxonomy" id="1010633"/>
    <lineage>
        <taxon>Eukaryota</taxon>
        <taxon>Viridiplantae</taxon>
        <taxon>Streptophyta</taxon>
        <taxon>Embryophyta</taxon>
        <taxon>Tracheophyta</taxon>
        <taxon>Spermatophyta</taxon>
        <taxon>Magnoliopsida</taxon>
        <taxon>Liliopsida</taxon>
        <taxon>Poales</taxon>
        <taxon>Poaceae</taxon>
        <taxon>PACMAD clade</taxon>
        <taxon>Panicoideae</taxon>
        <taxon>Panicodae</taxon>
        <taxon>Paniceae</taxon>
        <taxon>Anthephorinae</taxon>
        <taxon>Digitaria</taxon>
    </lineage>
</organism>
<dbReference type="GO" id="GO:0020037">
    <property type="term" value="F:heme binding"/>
    <property type="evidence" value="ECO:0007669"/>
    <property type="project" value="InterPro"/>
</dbReference>
<evidence type="ECO:0000313" key="5">
    <source>
        <dbReference type="Proteomes" id="UP000636709"/>
    </source>
</evidence>
<comment type="caution">
    <text evidence="4">The sequence shown here is derived from an EMBL/GenBank/DDBJ whole genome shotgun (WGS) entry which is preliminary data.</text>
</comment>
<dbReference type="GO" id="GO:0005506">
    <property type="term" value="F:iron ion binding"/>
    <property type="evidence" value="ECO:0007669"/>
    <property type="project" value="InterPro"/>
</dbReference>
<gene>
    <name evidence="4" type="ORF">HU200_009531</name>
</gene>
<dbReference type="SUPFAM" id="SSF48264">
    <property type="entry name" value="Cytochrome P450"/>
    <property type="match status" value="1"/>
</dbReference>
<dbReference type="EMBL" id="JACEFO010000640">
    <property type="protein sequence ID" value="KAF8762352.1"/>
    <property type="molecule type" value="Genomic_DNA"/>
</dbReference>
<evidence type="ECO:0000256" key="1">
    <source>
        <dbReference type="ARBA" id="ARBA00010617"/>
    </source>
</evidence>
<accession>A0A835FKT6</accession>
<keyword evidence="2" id="KW-0479">Metal-binding</keyword>
<dbReference type="Gene3D" id="1.10.630.10">
    <property type="entry name" value="Cytochrome P450"/>
    <property type="match status" value="1"/>
</dbReference>
<dbReference type="Proteomes" id="UP000636709">
    <property type="component" value="Unassembled WGS sequence"/>
</dbReference>
<comment type="similarity">
    <text evidence="1">Belongs to the cytochrome P450 family.</text>
</comment>
<dbReference type="AlphaFoldDB" id="A0A835FKT6"/>
<proteinExistence type="inferred from homology"/>
<dbReference type="GO" id="GO:0004497">
    <property type="term" value="F:monooxygenase activity"/>
    <property type="evidence" value="ECO:0007669"/>
    <property type="project" value="InterPro"/>
</dbReference>
<sequence>MRKLFVVELLSMRRVQATWNTREAEVDKLIGRLSCSAAAAAAGREPVYLEDHIFKLMDGVIGTLALGCIYGSEQFAHMEHFHHLFDEAMAVRSSFSAEDYFPNVAGWLVDRLTGLIPRRERLFRELDAFYDKCIFLMVLAASSMPASRGTQLLDRPVNLVREVM</sequence>
<dbReference type="InterPro" id="IPR036396">
    <property type="entry name" value="Cyt_P450_sf"/>
</dbReference>
<protein>
    <submittedName>
        <fullName evidence="4">Uncharacterized protein</fullName>
    </submittedName>
</protein>
<keyword evidence="5" id="KW-1185">Reference proteome</keyword>
<evidence type="ECO:0000256" key="2">
    <source>
        <dbReference type="ARBA" id="ARBA00022723"/>
    </source>
</evidence>
<evidence type="ECO:0000313" key="4">
    <source>
        <dbReference type="EMBL" id="KAF8762352.1"/>
    </source>
</evidence>
<reference evidence="4" key="1">
    <citation type="submission" date="2020-07" db="EMBL/GenBank/DDBJ databases">
        <title>Genome sequence and genetic diversity analysis of an under-domesticated orphan crop, white fonio (Digitaria exilis).</title>
        <authorList>
            <person name="Bennetzen J.L."/>
            <person name="Chen S."/>
            <person name="Ma X."/>
            <person name="Wang X."/>
            <person name="Yssel A.E.J."/>
            <person name="Chaluvadi S.R."/>
            <person name="Johnson M."/>
            <person name="Gangashetty P."/>
            <person name="Hamidou F."/>
            <person name="Sanogo M.D."/>
            <person name="Zwaenepoel A."/>
            <person name="Wallace J."/>
            <person name="Van De Peer Y."/>
            <person name="Van Deynze A."/>
        </authorList>
    </citation>
    <scope>NUCLEOTIDE SEQUENCE</scope>
    <source>
        <tissue evidence="4">Leaves</tissue>
    </source>
</reference>
<keyword evidence="3" id="KW-0408">Iron</keyword>
<dbReference type="OrthoDB" id="747409at2759"/>
<evidence type="ECO:0000256" key="3">
    <source>
        <dbReference type="ARBA" id="ARBA00023004"/>
    </source>
</evidence>
<name>A0A835FKT6_9POAL</name>
<dbReference type="PANTHER" id="PTHR47955">
    <property type="entry name" value="CYTOCHROME P450 FAMILY 71 PROTEIN"/>
    <property type="match status" value="1"/>
</dbReference>
<dbReference type="PANTHER" id="PTHR47955:SF11">
    <property type="entry name" value="4-HYDROXYPHENYLACETALDEHYDE OXIME MONOOXYGENASE"/>
    <property type="match status" value="1"/>
</dbReference>